<dbReference type="SUPFAM" id="SSF55811">
    <property type="entry name" value="Nudix"/>
    <property type="match status" value="1"/>
</dbReference>
<proteinExistence type="inferred from homology"/>
<feature type="domain" description="Nudix hydrolase" evidence="6">
    <location>
        <begin position="40"/>
        <end position="171"/>
    </location>
</feature>
<organism evidence="7 8">
    <name type="scientific">Candidatus Gottesmanbacteria bacterium RIFCSPHIGHO2_01_FULL_39_10</name>
    <dbReference type="NCBI Taxonomy" id="1798375"/>
    <lineage>
        <taxon>Bacteria</taxon>
        <taxon>Candidatus Gottesmaniibacteriota</taxon>
    </lineage>
</organism>
<evidence type="ECO:0000313" key="8">
    <source>
        <dbReference type="Proteomes" id="UP000177383"/>
    </source>
</evidence>
<evidence type="ECO:0000256" key="2">
    <source>
        <dbReference type="ARBA" id="ARBA00007579"/>
    </source>
</evidence>
<dbReference type="InterPro" id="IPR000086">
    <property type="entry name" value="NUDIX_hydrolase_dom"/>
</dbReference>
<accession>A0A1F5ZRS5</accession>
<evidence type="ECO:0000259" key="6">
    <source>
        <dbReference type="PROSITE" id="PS51462"/>
    </source>
</evidence>
<dbReference type="Proteomes" id="UP000177383">
    <property type="component" value="Unassembled WGS sequence"/>
</dbReference>
<evidence type="ECO:0000313" key="7">
    <source>
        <dbReference type="EMBL" id="OGG15159.1"/>
    </source>
</evidence>
<dbReference type="CDD" id="cd02885">
    <property type="entry name" value="NUDIX_IPP_Isomerase"/>
    <property type="match status" value="1"/>
</dbReference>
<protein>
    <recommendedName>
        <fullName evidence="3">isopentenyl-diphosphate Delta-isomerase</fullName>
        <ecNumber evidence="3">5.3.3.2</ecNumber>
    </recommendedName>
</protein>
<dbReference type="PANTHER" id="PTHR10885">
    <property type="entry name" value="ISOPENTENYL-DIPHOSPHATE DELTA-ISOMERASE"/>
    <property type="match status" value="1"/>
</dbReference>
<reference evidence="7 8" key="1">
    <citation type="journal article" date="2016" name="Nat. Commun.">
        <title>Thousands of microbial genomes shed light on interconnected biogeochemical processes in an aquifer system.</title>
        <authorList>
            <person name="Anantharaman K."/>
            <person name="Brown C.T."/>
            <person name="Hug L.A."/>
            <person name="Sharon I."/>
            <person name="Castelle C.J."/>
            <person name="Probst A.J."/>
            <person name="Thomas B.C."/>
            <person name="Singh A."/>
            <person name="Wilkins M.J."/>
            <person name="Karaoz U."/>
            <person name="Brodie E.L."/>
            <person name="Williams K.H."/>
            <person name="Hubbard S.S."/>
            <person name="Banfield J.F."/>
        </authorList>
    </citation>
    <scope>NUCLEOTIDE SEQUENCE [LARGE SCALE GENOMIC DNA]</scope>
</reference>
<evidence type="ECO:0000256" key="3">
    <source>
        <dbReference type="ARBA" id="ARBA00012057"/>
    </source>
</evidence>
<keyword evidence="4" id="KW-0414">Isoprene biosynthesis</keyword>
<dbReference type="InterPro" id="IPR015797">
    <property type="entry name" value="NUDIX_hydrolase-like_dom_sf"/>
</dbReference>
<evidence type="ECO:0000256" key="5">
    <source>
        <dbReference type="ARBA" id="ARBA00023235"/>
    </source>
</evidence>
<sequence>MSKWHDLSGEQKEQILITTDENGKPIGQATRNDCHKGSGKTHLAFVAFLFDGEGNIYIQKRSQQKSLWDGHWDVSIVSHVLPGETVQQAAQRRGMEELGVDTEFQDLGGFFYFAQYNGNCENEYCHVLIGKSVEEVIHNPVEIEEIKKIKLEDLKKEVKNKKDKFTPWLKIALEKFALSPL</sequence>
<dbReference type="AlphaFoldDB" id="A0A1F5ZRS5"/>
<dbReference type="STRING" id="1798375.A2773_04695"/>
<dbReference type="GO" id="GO:0004452">
    <property type="term" value="F:isopentenyl-diphosphate delta-isomerase activity"/>
    <property type="evidence" value="ECO:0007669"/>
    <property type="project" value="UniProtKB-EC"/>
</dbReference>
<dbReference type="GO" id="GO:0050992">
    <property type="term" value="P:dimethylallyl diphosphate biosynthetic process"/>
    <property type="evidence" value="ECO:0007669"/>
    <property type="project" value="UniProtKB-UniPathway"/>
</dbReference>
<dbReference type="UniPathway" id="UPA00059">
    <property type="reaction ID" value="UER00104"/>
</dbReference>
<evidence type="ECO:0000256" key="1">
    <source>
        <dbReference type="ARBA" id="ARBA00004826"/>
    </source>
</evidence>
<evidence type="ECO:0000256" key="4">
    <source>
        <dbReference type="ARBA" id="ARBA00023229"/>
    </source>
</evidence>
<comment type="pathway">
    <text evidence="1">Isoprenoid biosynthesis; dimethylallyl diphosphate biosynthesis; dimethylallyl diphosphate from isopentenyl diphosphate: step 1/1.</text>
</comment>
<dbReference type="GO" id="GO:0005737">
    <property type="term" value="C:cytoplasm"/>
    <property type="evidence" value="ECO:0007669"/>
    <property type="project" value="TreeGrafter"/>
</dbReference>
<dbReference type="PANTHER" id="PTHR10885:SF0">
    <property type="entry name" value="ISOPENTENYL-DIPHOSPHATE DELTA-ISOMERASE"/>
    <property type="match status" value="1"/>
</dbReference>
<dbReference type="GO" id="GO:0009240">
    <property type="term" value="P:isopentenyl diphosphate biosynthetic process"/>
    <property type="evidence" value="ECO:0007669"/>
    <property type="project" value="TreeGrafter"/>
</dbReference>
<dbReference type="Gene3D" id="3.90.79.10">
    <property type="entry name" value="Nucleoside Triphosphate Pyrophosphohydrolase"/>
    <property type="match status" value="1"/>
</dbReference>
<dbReference type="PIRSF" id="PIRSF018427">
    <property type="entry name" value="Isopntndiph_ism"/>
    <property type="match status" value="1"/>
</dbReference>
<comment type="similarity">
    <text evidence="2">Belongs to the IPP isomerase type 1 family.</text>
</comment>
<dbReference type="EMBL" id="MFJE01000005">
    <property type="protein sequence ID" value="OGG15159.1"/>
    <property type="molecule type" value="Genomic_DNA"/>
</dbReference>
<comment type="caution">
    <text evidence="7">The sequence shown here is derived from an EMBL/GenBank/DDBJ whole genome shotgun (WGS) entry which is preliminary data.</text>
</comment>
<gene>
    <name evidence="7" type="ORF">A2773_04695</name>
</gene>
<dbReference type="EC" id="5.3.3.2" evidence="3"/>
<dbReference type="Pfam" id="PF00293">
    <property type="entry name" value="NUDIX"/>
    <property type="match status" value="1"/>
</dbReference>
<name>A0A1F5ZRS5_9BACT</name>
<dbReference type="PROSITE" id="PS51462">
    <property type="entry name" value="NUDIX"/>
    <property type="match status" value="1"/>
</dbReference>
<dbReference type="InterPro" id="IPR011876">
    <property type="entry name" value="IsopentenylPP_isomerase_typ1"/>
</dbReference>
<keyword evidence="5" id="KW-0413">Isomerase</keyword>